<dbReference type="Gene3D" id="3.40.30.10">
    <property type="entry name" value="Glutaredoxin"/>
    <property type="match status" value="1"/>
</dbReference>
<dbReference type="FunFam" id="3.40.30.10:FF:000247">
    <property type="entry name" value="28S ribosomal protein S25, mitochondrial"/>
    <property type="match status" value="1"/>
</dbReference>
<dbReference type="Pfam" id="PF05047">
    <property type="entry name" value="L51_S25_CI-B8"/>
    <property type="match status" value="1"/>
</dbReference>
<dbReference type="SMART" id="SM00916">
    <property type="entry name" value="L51_S25_CI-B8"/>
    <property type="match status" value="1"/>
</dbReference>
<accession>A0A9P0E234</accession>
<evidence type="ECO:0000256" key="4">
    <source>
        <dbReference type="ARBA" id="ARBA00023128"/>
    </source>
</evidence>
<organism evidence="9 10">
    <name type="scientific">Nezara viridula</name>
    <name type="common">Southern green stink bug</name>
    <name type="synonym">Cimex viridulus</name>
    <dbReference type="NCBI Taxonomy" id="85310"/>
    <lineage>
        <taxon>Eukaryota</taxon>
        <taxon>Metazoa</taxon>
        <taxon>Ecdysozoa</taxon>
        <taxon>Arthropoda</taxon>
        <taxon>Hexapoda</taxon>
        <taxon>Insecta</taxon>
        <taxon>Pterygota</taxon>
        <taxon>Neoptera</taxon>
        <taxon>Paraneoptera</taxon>
        <taxon>Hemiptera</taxon>
        <taxon>Heteroptera</taxon>
        <taxon>Panheteroptera</taxon>
        <taxon>Pentatomomorpha</taxon>
        <taxon>Pentatomoidea</taxon>
        <taxon>Pentatomidae</taxon>
        <taxon>Pentatominae</taxon>
        <taxon>Nezara</taxon>
    </lineage>
</organism>
<dbReference type="PANTHER" id="PTHR13274">
    <property type="entry name" value="MITOCHONDRIAL RIBOSOMAL PROTEIN S25"/>
    <property type="match status" value="1"/>
</dbReference>
<evidence type="ECO:0000256" key="7">
    <source>
        <dbReference type="ARBA" id="ARBA00035369"/>
    </source>
</evidence>
<dbReference type="Proteomes" id="UP001152798">
    <property type="component" value="Chromosome 1"/>
</dbReference>
<sequence length="168" mass="19572">MPFMKGPAPIRRTLKYLESGKLILKDRVQVFSINYNNFGKHHEGARDFIFWHLPQLQYKNPNVQVITFRNMTPTPFIRCYYDNGEDLLIDIDSQKKEDILRHLISVVGKSKKVLQTEMRILQKIDNPANFGYGCSRHCFCEIPGQVPCPSVVPLPKHMRGKYIYSKDT</sequence>
<evidence type="ECO:0000256" key="5">
    <source>
        <dbReference type="ARBA" id="ARBA00023274"/>
    </source>
</evidence>
<dbReference type="GO" id="GO:1990904">
    <property type="term" value="C:ribonucleoprotein complex"/>
    <property type="evidence" value="ECO:0007669"/>
    <property type="project" value="UniProtKB-KW"/>
</dbReference>
<evidence type="ECO:0000313" key="10">
    <source>
        <dbReference type="Proteomes" id="UP001152798"/>
    </source>
</evidence>
<keyword evidence="4" id="KW-0496">Mitochondrion</keyword>
<name>A0A9P0E234_NEZVI</name>
<comment type="similarity">
    <text evidence="2">Belongs to the mitochondrion-specific ribosomal protein mS25 family.</text>
</comment>
<dbReference type="GO" id="GO:0005840">
    <property type="term" value="C:ribosome"/>
    <property type="evidence" value="ECO:0007669"/>
    <property type="project" value="UniProtKB-KW"/>
</dbReference>
<evidence type="ECO:0000256" key="1">
    <source>
        <dbReference type="ARBA" id="ARBA00004173"/>
    </source>
</evidence>
<evidence type="ECO:0000259" key="8">
    <source>
        <dbReference type="SMART" id="SM00916"/>
    </source>
</evidence>
<feature type="domain" description="Ribosomal protein/NADH dehydrogenase" evidence="8">
    <location>
        <begin position="37"/>
        <end position="110"/>
    </location>
</feature>
<dbReference type="PANTHER" id="PTHR13274:SF2">
    <property type="entry name" value="SMALL RIBOSOMAL SUBUNIT PROTEIN MS25"/>
    <property type="match status" value="1"/>
</dbReference>
<reference evidence="9" key="1">
    <citation type="submission" date="2022-01" db="EMBL/GenBank/DDBJ databases">
        <authorList>
            <person name="King R."/>
        </authorList>
    </citation>
    <scope>NUCLEOTIDE SEQUENCE</scope>
</reference>
<dbReference type="SUPFAM" id="SSF52833">
    <property type="entry name" value="Thioredoxin-like"/>
    <property type="match status" value="1"/>
</dbReference>
<dbReference type="AlphaFoldDB" id="A0A9P0E234"/>
<dbReference type="InterPro" id="IPR007741">
    <property type="entry name" value="Ribosomal_mL43/mS25/NADH_DH"/>
</dbReference>
<dbReference type="OrthoDB" id="5919182at2759"/>
<gene>
    <name evidence="9" type="ORF">NEZAVI_LOCUS262</name>
</gene>
<dbReference type="GO" id="GO:0005739">
    <property type="term" value="C:mitochondrion"/>
    <property type="evidence" value="ECO:0007669"/>
    <property type="project" value="UniProtKB-SubCell"/>
</dbReference>
<evidence type="ECO:0000256" key="2">
    <source>
        <dbReference type="ARBA" id="ARBA00008046"/>
    </source>
</evidence>
<evidence type="ECO:0000313" key="9">
    <source>
        <dbReference type="EMBL" id="CAH1388698.1"/>
    </source>
</evidence>
<dbReference type="InterPro" id="IPR036249">
    <property type="entry name" value="Thioredoxin-like_sf"/>
</dbReference>
<keyword evidence="10" id="KW-1185">Reference proteome</keyword>
<comment type="subcellular location">
    <subcellularLocation>
        <location evidence="1">Mitochondrion</location>
    </subcellularLocation>
</comment>
<protein>
    <recommendedName>
        <fullName evidence="6">Small ribosomal subunit protein mS25</fullName>
    </recommendedName>
    <alternativeName>
        <fullName evidence="7">28S ribosomal protein S25, mitochondrial</fullName>
    </alternativeName>
</protein>
<dbReference type="InterPro" id="IPR040049">
    <property type="entry name" value="Ribosomal_mS25/mL61"/>
</dbReference>
<dbReference type="EMBL" id="OV725077">
    <property type="protein sequence ID" value="CAH1388698.1"/>
    <property type="molecule type" value="Genomic_DNA"/>
</dbReference>
<proteinExistence type="inferred from homology"/>
<keyword evidence="3" id="KW-0689">Ribosomal protein</keyword>
<evidence type="ECO:0000256" key="3">
    <source>
        <dbReference type="ARBA" id="ARBA00022980"/>
    </source>
</evidence>
<evidence type="ECO:0000256" key="6">
    <source>
        <dbReference type="ARBA" id="ARBA00035139"/>
    </source>
</evidence>
<keyword evidence="5" id="KW-0687">Ribonucleoprotein</keyword>
<dbReference type="GO" id="GO:0003735">
    <property type="term" value="F:structural constituent of ribosome"/>
    <property type="evidence" value="ECO:0007669"/>
    <property type="project" value="InterPro"/>
</dbReference>